<sequence>MIFFGESKYEADFVDIFFNFMLQWFHDIIIPNRQMGYHKLQFYDIVSGDFVLKEHEAAKWLTKENLDSVDWLPADQGLVEKIKEEL</sequence>
<accession>A0A174JQX3</accession>
<organism evidence="1 2">
    <name type="scientific">Blautia wexlerae</name>
    <dbReference type="NCBI Taxonomy" id="418240"/>
    <lineage>
        <taxon>Bacteria</taxon>
        <taxon>Bacillati</taxon>
        <taxon>Bacillota</taxon>
        <taxon>Clostridia</taxon>
        <taxon>Lachnospirales</taxon>
        <taxon>Lachnospiraceae</taxon>
        <taxon>Blautia</taxon>
    </lineage>
</organism>
<dbReference type="AlphaFoldDB" id="A0A174JQX3"/>
<gene>
    <name evidence="1" type="ORF">ERS852523_00283</name>
</gene>
<protein>
    <recommendedName>
        <fullName evidence="3">8-oxo-dGTP diphosphatase</fullName>
    </recommendedName>
</protein>
<evidence type="ECO:0000313" key="2">
    <source>
        <dbReference type="Proteomes" id="UP000095712"/>
    </source>
</evidence>
<reference evidence="1 2" key="1">
    <citation type="submission" date="2015-09" db="EMBL/GenBank/DDBJ databases">
        <authorList>
            <consortium name="Pathogen Informatics"/>
        </authorList>
    </citation>
    <scope>NUCLEOTIDE SEQUENCE [LARGE SCALE GENOMIC DNA]</scope>
    <source>
        <strain evidence="1 2">2789STDY5834911</strain>
    </source>
</reference>
<name>A0A174JQX3_9FIRM</name>
<dbReference type="Proteomes" id="UP000095712">
    <property type="component" value="Unassembled WGS sequence"/>
</dbReference>
<proteinExistence type="predicted"/>
<dbReference type="Gene3D" id="3.90.79.10">
    <property type="entry name" value="Nucleoside Triphosphate Pyrophosphohydrolase"/>
    <property type="match status" value="1"/>
</dbReference>
<evidence type="ECO:0000313" key="1">
    <source>
        <dbReference type="EMBL" id="CUP02132.1"/>
    </source>
</evidence>
<evidence type="ECO:0008006" key="3">
    <source>
        <dbReference type="Google" id="ProtNLM"/>
    </source>
</evidence>
<dbReference type="EMBL" id="CZAW01000002">
    <property type="protein sequence ID" value="CUP02132.1"/>
    <property type="molecule type" value="Genomic_DNA"/>
</dbReference>